<evidence type="ECO:0000256" key="1">
    <source>
        <dbReference type="SAM" id="MobiDB-lite"/>
    </source>
</evidence>
<keyword evidence="2" id="KW-1133">Transmembrane helix</keyword>
<gene>
    <name evidence="3" type="ORF">V9T40_003749</name>
</gene>
<proteinExistence type="predicted"/>
<name>A0AAN9TR99_9HEMI</name>
<feature type="compositionally biased region" description="Polar residues" evidence="1">
    <location>
        <begin position="57"/>
        <end position="66"/>
    </location>
</feature>
<keyword evidence="4" id="KW-1185">Reference proteome</keyword>
<keyword evidence="2" id="KW-0812">Transmembrane</keyword>
<dbReference type="AlphaFoldDB" id="A0AAN9TR99"/>
<evidence type="ECO:0000256" key="2">
    <source>
        <dbReference type="SAM" id="Phobius"/>
    </source>
</evidence>
<evidence type="ECO:0000313" key="3">
    <source>
        <dbReference type="EMBL" id="KAK7603750.1"/>
    </source>
</evidence>
<protein>
    <submittedName>
        <fullName evidence="3">Uncharacterized protein</fullName>
    </submittedName>
</protein>
<accession>A0AAN9TR99</accession>
<keyword evidence="2" id="KW-0472">Membrane</keyword>
<organism evidence="3 4">
    <name type="scientific">Parthenolecanium corni</name>
    <dbReference type="NCBI Taxonomy" id="536013"/>
    <lineage>
        <taxon>Eukaryota</taxon>
        <taxon>Metazoa</taxon>
        <taxon>Ecdysozoa</taxon>
        <taxon>Arthropoda</taxon>
        <taxon>Hexapoda</taxon>
        <taxon>Insecta</taxon>
        <taxon>Pterygota</taxon>
        <taxon>Neoptera</taxon>
        <taxon>Paraneoptera</taxon>
        <taxon>Hemiptera</taxon>
        <taxon>Sternorrhyncha</taxon>
        <taxon>Coccoidea</taxon>
        <taxon>Coccidae</taxon>
        <taxon>Parthenolecanium</taxon>
    </lineage>
</organism>
<dbReference type="EMBL" id="JBBCAQ010000006">
    <property type="protein sequence ID" value="KAK7603750.1"/>
    <property type="molecule type" value="Genomic_DNA"/>
</dbReference>
<sequence length="66" mass="6728">MDGVPKFYGYGPPIAALLVLGMIAAGARFDRDEDPAAAPRDGTEKGATGEDRELSPGGSTTACMLA</sequence>
<feature type="transmembrane region" description="Helical" evidence="2">
    <location>
        <begin position="7"/>
        <end position="27"/>
    </location>
</feature>
<evidence type="ECO:0000313" key="4">
    <source>
        <dbReference type="Proteomes" id="UP001367676"/>
    </source>
</evidence>
<feature type="region of interest" description="Disordered" evidence="1">
    <location>
        <begin position="31"/>
        <end position="66"/>
    </location>
</feature>
<feature type="compositionally biased region" description="Basic and acidic residues" evidence="1">
    <location>
        <begin position="41"/>
        <end position="54"/>
    </location>
</feature>
<comment type="caution">
    <text evidence="3">The sequence shown here is derived from an EMBL/GenBank/DDBJ whole genome shotgun (WGS) entry which is preliminary data.</text>
</comment>
<dbReference type="Proteomes" id="UP001367676">
    <property type="component" value="Unassembled WGS sequence"/>
</dbReference>
<reference evidence="3 4" key="1">
    <citation type="submission" date="2024-03" db="EMBL/GenBank/DDBJ databases">
        <title>Adaptation during the transition from Ophiocordyceps entomopathogen to insect associate is accompanied by gene loss and intensified selection.</title>
        <authorList>
            <person name="Ward C.M."/>
            <person name="Onetto C.A."/>
            <person name="Borneman A.R."/>
        </authorList>
    </citation>
    <scope>NUCLEOTIDE SEQUENCE [LARGE SCALE GENOMIC DNA]</scope>
    <source>
        <strain evidence="3">AWRI1</strain>
        <tissue evidence="3">Single Adult Female</tissue>
    </source>
</reference>